<sequence length="701" mass="81078">MPSSDDGFFVFDIDSDESCDYSDEYDYGNKKYYGQLKLTKLKSLPQTIIWEMEKERREFLEQLYLLFRDWRRHLPDLRGIFGREKMDWLLAEDLRNYKNTRGSLVEFAIKTGYRDEPVILNDNKPSSNRTTPVHWLNKTSFTRREDRMKPGQWAHYLFPIYNRFDVNYTDESGLTHFHVACKYDCYKVVRKFLEFGQDPNCLWSETGDSALHLTSSKKVTELLLRSGINPNSTNKQGMTPLHSICNGYKNDDLVKIFFKIIDKTQQTVQVDARDNLGNTPLLLALDQGSKTAVKFLLRRGADPKLSNAKGWTSLHFIYNRSYNCALAELFFKTIEDIQQTVQINVQDKMGKTPLHLAFQYYGSYCDKNSEEGLLRRGADPNLADKDGLTPLHVISENCYTNDLIKMLFNISDEKHQSMQIEARDNEGNIPLHTALFHQHMKVAKFLLRRGADPTATNLKGLSPLHVICKTNDDDGSVKEFLEICNEVQKTVQIDAQDNLGRTPLQWAVVTFLPDAVKALLYHGADLSSFVFPTASFFDEGQNLQRDDCEIKLSSGLLAIVENLEEAGYELNRSDAPTIMTFFASNRYFQAWMDNEEHYNGQEFNDEIKEIMIREDDPKLLLRDLMELQPEEAEEQVTYMDYFLLTSVNDFISLSEKSRYACAEYLCEILARGFCRQWALEFLLTLTSSYRMPIVCCEMIID</sequence>
<name>A0ABD2XC20_9HYME</name>
<evidence type="ECO:0000256" key="1">
    <source>
        <dbReference type="ARBA" id="ARBA00022737"/>
    </source>
</evidence>
<keyword evidence="1" id="KW-0677">Repeat</keyword>
<feature type="repeat" description="ANK" evidence="3">
    <location>
        <begin position="276"/>
        <end position="308"/>
    </location>
</feature>
<evidence type="ECO:0000313" key="4">
    <source>
        <dbReference type="EMBL" id="KAL3402736.1"/>
    </source>
</evidence>
<evidence type="ECO:0000313" key="5">
    <source>
        <dbReference type="Proteomes" id="UP001627154"/>
    </source>
</evidence>
<keyword evidence="5" id="KW-1185">Reference proteome</keyword>
<comment type="caution">
    <text evidence="4">The sequence shown here is derived from an EMBL/GenBank/DDBJ whole genome shotgun (WGS) entry which is preliminary data.</text>
</comment>
<dbReference type="PROSITE" id="PS50088">
    <property type="entry name" value="ANK_REPEAT"/>
    <property type="match status" value="4"/>
</dbReference>
<reference evidence="4 5" key="1">
    <citation type="journal article" date="2024" name="bioRxiv">
        <title>A reference genome for Trichogramma kaykai: A tiny desert-dwelling parasitoid wasp with competing sex-ratio distorters.</title>
        <authorList>
            <person name="Culotta J."/>
            <person name="Lindsey A.R."/>
        </authorList>
    </citation>
    <scope>NUCLEOTIDE SEQUENCE [LARGE SCALE GENOMIC DNA]</scope>
    <source>
        <strain evidence="4 5">KSX58</strain>
    </source>
</reference>
<dbReference type="SUPFAM" id="SSF48403">
    <property type="entry name" value="Ankyrin repeat"/>
    <property type="match status" value="2"/>
</dbReference>
<dbReference type="InterPro" id="IPR036770">
    <property type="entry name" value="Ankyrin_rpt-contain_sf"/>
</dbReference>
<dbReference type="PROSITE" id="PS50297">
    <property type="entry name" value="ANK_REP_REGION"/>
    <property type="match status" value="3"/>
</dbReference>
<dbReference type="AlphaFoldDB" id="A0ABD2XC20"/>
<protein>
    <submittedName>
        <fullName evidence="4">Uncharacterized protein</fullName>
    </submittedName>
</protein>
<dbReference type="InterPro" id="IPR002110">
    <property type="entry name" value="Ankyrin_rpt"/>
</dbReference>
<feature type="repeat" description="ANK" evidence="3">
    <location>
        <begin position="426"/>
        <end position="458"/>
    </location>
</feature>
<evidence type="ECO:0000256" key="3">
    <source>
        <dbReference type="PROSITE-ProRule" id="PRU00023"/>
    </source>
</evidence>
<keyword evidence="2 3" id="KW-0040">ANK repeat</keyword>
<gene>
    <name evidence="4" type="ORF">TKK_004339</name>
</gene>
<accession>A0ABD2XC20</accession>
<dbReference type="Pfam" id="PF12796">
    <property type="entry name" value="Ank_2"/>
    <property type="match status" value="3"/>
</dbReference>
<dbReference type="Proteomes" id="UP001627154">
    <property type="component" value="Unassembled WGS sequence"/>
</dbReference>
<dbReference type="EMBL" id="JBJJXI010000033">
    <property type="protein sequence ID" value="KAL3402736.1"/>
    <property type="molecule type" value="Genomic_DNA"/>
</dbReference>
<dbReference type="PANTHER" id="PTHR24126">
    <property type="entry name" value="ANKYRIN REPEAT, PH AND SEC7 DOMAIN CONTAINING PROTEIN SECG-RELATED"/>
    <property type="match status" value="1"/>
</dbReference>
<dbReference type="Gene3D" id="1.25.40.20">
    <property type="entry name" value="Ankyrin repeat-containing domain"/>
    <property type="match status" value="4"/>
</dbReference>
<proteinExistence type="predicted"/>
<dbReference type="SMART" id="SM00248">
    <property type="entry name" value="ANK"/>
    <property type="match status" value="9"/>
</dbReference>
<feature type="repeat" description="ANK" evidence="3">
    <location>
        <begin position="499"/>
        <end position="527"/>
    </location>
</feature>
<evidence type="ECO:0000256" key="2">
    <source>
        <dbReference type="ARBA" id="ARBA00023043"/>
    </source>
</evidence>
<organism evidence="4 5">
    <name type="scientific">Trichogramma kaykai</name>
    <dbReference type="NCBI Taxonomy" id="54128"/>
    <lineage>
        <taxon>Eukaryota</taxon>
        <taxon>Metazoa</taxon>
        <taxon>Ecdysozoa</taxon>
        <taxon>Arthropoda</taxon>
        <taxon>Hexapoda</taxon>
        <taxon>Insecta</taxon>
        <taxon>Pterygota</taxon>
        <taxon>Neoptera</taxon>
        <taxon>Endopterygota</taxon>
        <taxon>Hymenoptera</taxon>
        <taxon>Apocrita</taxon>
        <taxon>Proctotrupomorpha</taxon>
        <taxon>Chalcidoidea</taxon>
        <taxon>Trichogrammatidae</taxon>
        <taxon>Trichogramma</taxon>
    </lineage>
</organism>
<feature type="repeat" description="ANK" evidence="3">
    <location>
        <begin position="349"/>
        <end position="385"/>
    </location>
</feature>